<dbReference type="InterPro" id="IPR018392">
    <property type="entry name" value="LysM"/>
</dbReference>
<dbReference type="SUPFAM" id="SSF54106">
    <property type="entry name" value="LysM domain"/>
    <property type="match status" value="1"/>
</dbReference>
<dbReference type="CDD" id="cd00118">
    <property type="entry name" value="LysM"/>
    <property type="match status" value="1"/>
</dbReference>
<dbReference type="Proteomes" id="UP000263489">
    <property type="component" value="Unassembled WGS sequence"/>
</dbReference>
<dbReference type="SMART" id="SM00257">
    <property type="entry name" value="LysM"/>
    <property type="match status" value="1"/>
</dbReference>
<feature type="non-terminal residue" evidence="2">
    <location>
        <position position="63"/>
    </location>
</feature>
<proteinExistence type="predicted"/>
<evidence type="ECO:0000313" key="2">
    <source>
        <dbReference type="EMBL" id="HBC33622.1"/>
    </source>
</evidence>
<dbReference type="Gene3D" id="3.10.350.10">
    <property type="entry name" value="LysM domain"/>
    <property type="match status" value="1"/>
</dbReference>
<organism evidence="2 3">
    <name type="scientific">Marinobacter adhaerens</name>
    <dbReference type="NCBI Taxonomy" id="1033846"/>
    <lineage>
        <taxon>Bacteria</taxon>
        <taxon>Pseudomonadati</taxon>
        <taxon>Pseudomonadota</taxon>
        <taxon>Gammaproteobacteria</taxon>
        <taxon>Pseudomonadales</taxon>
        <taxon>Marinobacteraceae</taxon>
        <taxon>Marinobacter</taxon>
    </lineage>
</organism>
<comment type="caution">
    <text evidence="2">The sequence shown here is derived from an EMBL/GenBank/DDBJ whole genome shotgun (WGS) entry which is preliminary data.</text>
</comment>
<protein>
    <recommendedName>
        <fullName evidence="1">LysM domain-containing protein</fullName>
    </recommendedName>
</protein>
<name>A0A352IQ89_9GAMM</name>
<dbReference type="InterPro" id="IPR036779">
    <property type="entry name" value="LysM_dom_sf"/>
</dbReference>
<sequence>MPQHKVQSGETLSGIASRYQVSLSAIKNENPIIKDVNHIEAGWNLTVPENSVDQNAFPAAQSA</sequence>
<evidence type="ECO:0000313" key="3">
    <source>
        <dbReference type="Proteomes" id="UP000263489"/>
    </source>
</evidence>
<gene>
    <name evidence="2" type="ORF">DC045_04715</name>
</gene>
<accession>A0A352IQ89</accession>
<dbReference type="AlphaFoldDB" id="A0A352IQ89"/>
<reference evidence="2 3" key="1">
    <citation type="journal article" date="2018" name="Nat. Biotechnol.">
        <title>A standardized bacterial taxonomy based on genome phylogeny substantially revises the tree of life.</title>
        <authorList>
            <person name="Parks D.H."/>
            <person name="Chuvochina M."/>
            <person name="Waite D.W."/>
            <person name="Rinke C."/>
            <person name="Skarshewski A."/>
            <person name="Chaumeil P.A."/>
            <person name="Hugenholtz P."/>
        </authorList>
    </citation>
    <scope>NUCLEOTIDE SEQUENCE [LARGE SCALE GENOMIC DNA]</scope>
    <source>
        <strain evidence="2">UBA9380</strain>
    </source>
</reference>
<dbReference type="Pfam" id="PF01476">
    <property type="entry name" value="LysM"/>
    <property type="match status" value="1"/>
</dbReference>
<dbReference type="PROSITE" id="PS51782">
    <property type="entry name" value="LYSM"/>
    <property type="match status" value="1"/>
</dbReference>
<feature type="domain" description="LysM" evidence="1">
    <location>
        <begin position="2"/>
        <end position="47"/>
    </location>
</feature>
<evidence type="ECO:0000259" key="1">
    <source>
        <dbReference type="PROSITE" id="PS51782"/>
    </source>
</evidence>
<dbReference type="EMBL" id="DNNA01000074">
    <property type="protein sequence ID" value="HBC33622.1"/>
    <property type="molecule type" value="Genomic_DNA"/>
</dbReference>